<comment type="subcellular location">
    <subcellularLocation>
        <location evidence="1">Nucleus</location>
    </subcellularLocation>
</comment>
<dbReference type="InterPro" id="IPR036236">
    <property type="entry name" value="Znf_C2H2_sf"/>
</dbReference>
<dbReference type="OrthoDB" id="8685330at2759"/>
<dbReference type="PANTHER" id="PTHR24388">
    <property type="entry name" value="ZINC FINGER PROTEIN"/>
    <property type="match status" value="1"/>
</dbReference>
<sequence>MSIERRSTRRSTTENVTVVSSTTDPEDVIASKKLTEVNANLTVNPKELLIDGLGVENGSIVVEGNGTKDENGCGDDEEESVIEDNDEDDDDGTPDAKIAKLSDDTDEQSNLSGDQVVSSKPKGRKEKVKHQCHLCEKSFLKKGFLTKHLKSHSQPRPFICDTEGCDKTFVSTRGLEKHVKTVHEGEEFMLHLCAFCQKGFITRSEMESHAETHVSDYKMYACRYCGKTFVKKFAMKIAVQACQDQPVDPCPYCNKGINPNAYKDN</sequence>
<dbReference type="InterPro" id="IPR013087">
    <property type="entry name" value="Znf_C2H2_type"/>
</dbReference>
<dbReference type="Gene3D" id="3.30.160.60">
    <property type="entry name" value="Classic Zinc Finger"/>
    <property type="match status" value="3"/>
</dbReference>
<keyword evidence="6" id="KW-0539">Nucleus</keyword>
<dbReference type="GO" id="GO:0005634">
    <property type="term" value="C:nucleus"/>
    <property type="evidence" value="ECO:0007669"/>
    <property type="project" value="UniProtKB-SubCell"/>
</dbReference>
<evidence type="ECO:0000256" key="6">
    <source>
        <dbReference type="ARBA" id="ARBA00023242"/>
    </source>
</evidence>
<keyword evidence="12" id="KW-1185">Reference proteome</keyword>
<keyword evidence="5" id="KW-0862">Zinc</keyword>
<name>A0A226D093_FOLCA</name>
<feature type="compositionally biased region" description="Acidic residues" evidence="9">
    <location>
        <begin position="72"/>
        <end position="93"/>
    </location>
</feature>
<evidence type="ECO:0000313" key="11">
    <source>
        <dbReference type="EMBL" id="OXA38147.1"/>
    </source>
</evidence>
<dbReference type="Proteomes" id="UP000198287">
    <property type="component" value="Unassembled WGS sequence"/>
</dbReference>
<dbReference type="PANTHER" id="PTHR24388:SF54">
    <property type="entry name" value="PROTEIN ESCARGOT"/>
    <property type="match status" value="1"/>
</dbReference>
<dbReference type="InterPro" id="IPR050527">
    <property type="entry name" value="Snail/Krueppel_Znf"/>
</dbReference>
<comment type="similarity">
    <text evidence="7">Belongs to the snail C2H2-type zinc-finger protein family.</text>
</comment>
<evidence type="ECO:0000259" key="10">
    <source>
        <dbReference type="PROSITE" id="PS50157"/>
    </source>
</evidence>
<protein>
    <submittedName>
        <fullName evidence="11">PR domain zinc finger protein 1</fullName>
    </submittedName>
</protein>
<evidence type="ECO:0000256" key="8">
    <source>
        <dbReference type="PROSITE-ProRule" id="PRU00042"/>
    </source>
</evidence>
<keyword evidence="4 8" id="KW-0863">Zinc-finger</keyword>
<dbReference type="EMBL" id="LNIX01000048">
    <property type="protein sequence ID" value="OXA38147.1"/>
    <property type="molecule type" value="Genomic_DNA"/>
</dbReference>
<organism evidence="11 12">
    <name type="scientific">Folsomia candida</name>
    <name type="common">Springtail</name>
    <dbReference type="NCBI Taxonomy" id="158441"/>
    <lineage>
        <taxon>Eukaryota</taxon>
        <taxon>Metazoa</taxon>
        <taxon>Ecdysozoa</taxon>
        <taxon>Arthropoda</taxon>
        <taxon>Hexapoda</taxon>
        <taxon>Collembola</taxon>
        <taxon>Entomobryomorpha</taxon>
        <taxon>Isotomoidea</taxon>
        <taxon>Isotomidae</taxon>
        <taxon>Proisotominae</taxon>
        <taxon>Folsomia</taxon>
    </lineage>
</organism>
<dbReference type="PROSITE" id="PS50157">
    <property type="entry name" value="ZINC_FINGER_C2H2_2"/>
    <property type="match status" value="3"/>
</dbReference>
<dbReference type="PROSITE" id="PS00028">
    <property type="entry name" value="ZINC_FINGER_C2H2_1"/>
    <property type="match status" value="3"/>
</dbReference>
<comment type="caution">
    <text evidence="11">The sequence shown here is derived from an EMBL/GenBank/DDBJ whole genome shotgun (WGS) entry which is preliminary data.</text>
</comment>
<proteinExistence type="inferred from homology"/>
<keyword evidence="2" id="KW-0479">Metal-binding</keyword>
<dbReference type="SMART" id="SM00355">
    <property type="entry name" value="ZnF_C2H2"/>
    <property type="match status" value="3"/>
</dbReference>
<evidence type="ECO:0000256" key="9">
    <source>
        <dbReference type="SAM" id="MobiDB-lite"/>
    </source>
</evidence>
<evidence type="ECO:0000256" key="7">
    <source>
        <dbReference type="ARBA" id="ARBA00037948"/>
    </source>
</evidence>
<feature type="domain" description="C2H2-type" evidence="10">
    <location>
        <begin position="158"/>
        <end position="188"/>
    </location>
</feature>
<evidence type="ECO:0000256" key="4">
    <source>
        <dbReference type="ARBA" id="ARBA00022771"/>
    </source>
</evidence>
<dbReference type="Pfam" id="PF00096">
    <property type="entry name" value="zf-C2H2"/>
    <property type="match status" value="1"/>
</dbReference>
<gene>
    <name evidence="11" type="ORF">Fcan01_27101</name>
</gene>
<evidence type="ECO:0000256" key="2">
    <source>
        <dbReference type="ARBA" id="ARBA00022723"/>
    </source>
</evidence>
<feature type="compositionally biased region" description="Polar residues" evidence="9">
    <location>
        <begin position="108"/>
        <end position="118"/>
    </location>
</feature>
<dbReference type="OMA" id="NTTIFIQ"/>
<feature type="region of interest" description="Disordered" evidence="9">
    <location>
        <begin position="1"/>
        <end position="24"/>
    </location>
</feature>
<dbReference type="GO" id="GO:0000981">
    <property type="term" value="F:DNA-binding transcription factor activity, RNA polymerase II-specific"/>
    <property type="evidence" value="ECO:0007669"/>
    <property type="project" value="TreeGrafter"/>
</dbReference>
<dbReference type="SUPFAM" id="SSF57667">
    <property type="entry name" value="beta-beta-alpha zinc fingers"/>
    <property type="match status" value="2"/>
</dbReference>
<evidence type="ECO:0000313" key="12">
    <source>
        <dbReference type="Proteomes" id="UP000198287"/>
    </source>
</evidence>
<feature type="domain" description="C2H2-type" evidence="10">
    <location>
        <begin position="191"/>
        <end position="218"/>
    </location>
</feature>
<dbReference type="AlphaFoldDB" id="A0A226D093"/>
<feature type="domain" description="C2H2-type" evidence="10">
    <location>
        <begin position="130"/>
        <end position="157"/>
    </location>
</feature>
<feature type="region of interest" description="Disordered" evidence="9">
    <location>
        <begin position="61"/>
        <end position="125"/>
    </location>
</feature>
<reference evidence="11 12" key="1">
    <citation type="submission" date="2015-12" db="EMBL/GenBank/DDBJ databases">
        <title>The genome of Folsomia candida.</title>
        <authorList>
            <person name="Faddeeva A."/>
            <person name="Derks M.F."/>
            <person name="Anvar Y."/>
            <person name="Smit S."/>
            <person name="Van Straalen N."/>
            <person name="Roelofs D."/>
        </authorList>
    </citation>
    <scope>NUCLEOTIDE SEQUENCE [LARGE SCALE GENOMIC DNA]</scope>
    <source>
        <strain evidence="11 12">VU population</strain>
        <tissue evidence="11">Whole body</tissue>
    </source>
</reference>
<accession>A0A226D093</accession>
<dbReference type="GO" id="GO:0000978">
    <property type="term" value="F:RNA polymerase II cis-regulatory region sequence-specific DNA binding"/>
    <property type="evidence" value="ECO:0007669"/>
    <property type="project" value="TreeGrafter"/>
</dbReference>
<feature type="compositionally biased region" description="Low complexity" evidence="9">
    <location>
        <begin position="13"/>
        <end position="23"/>
    </location>
</feature>
<evidence type="ECO:0000256" key="1">
    <source>
        <dbReference type="ARBA" id="ARBA00004123"/>
    </source>
</evidence>
<dbReference type="STRING" id="158441.A0A226D093"/>
<evidence type="ECO:0000256" key="3">
    <source>
        <dbReference type="ARBA" id="ARBA00022737"/>
    </source>
</evidence>
<keyword evidence="3" id="KW-0677">Repeat</keyword>
<dbReference type="GO" id="GO:0008270">
    <property type="term" value="F:zinc ion binding"/>
    <property type="evidence" value="ECO:0007669"/>
    <property type="project" value="UniProtKB-KW"/>
</dbReference>
<evidence type="ECO:0000256" key="5">
    <source>
        <dbReference type="ARBA" id="ARBA00022833"/>
    </source>
</evidence>